<keyword evidence="4" id="KW-1185">Reference proteome</keyword>
<accession>A0A5C7GDR9</accession>
<dbReference type="PANTHER" id="PTHR23028:SF53">
    <property type="entry name" value="ACYL_TRANSF_3 DOMAIN-CONTAINING PROTEIN"/>
    <property type="match status" value="1"/>
</dbReference>
<organism evidence="3 4">
    <name type="scientific">Seonamhaeicola maritimus</name>
    <dbReference type="NCBI Taxonomy" id="2591822"/>
    <lineage>
        <taxon>Bacteria</taxon>
        <taxon>Pseudomonadati</taxon>
        <taxon>Bacteroidota</taxon>
        <taxon>Flavobacteriia</taxon>
        <taxon>Flavobacteriales</taxon>
        <taxon>Flavobacteriaceae</taxon>
    </lineage>
</organism>
<evidence type="ECO:0000259" key="2">
    <source>
        <dbReference type="Pfam" id="PF01757"/>
    </source>
</evidence>
<feature type="transmembrane region" description="Helical" evidence="1">
    <location>
        <begin position="340"/>
        <end position="360"/>
    </location>
</feature>
<sequence length="374" mass="44168">MQNKSVSRIFGLDCVRALAITLVILSHCSFLLFPGETSLFLDSVRLMGAIGVDLFFVLSGYLIGGILLKQLIDKKTSWSFFLNFWKRRWFRTLPNYFLVLILNILLFLIIGHSLPKDIFLYYLFFQNFAWKHPNFFTEAWSLSVEEYAYLLLPIIFYIGMIINKKWKATKFFLWVTISTIVALALIKLEYFFNNEVSSYKDWSTSFRKVVIYRLDSIYYGFLAAYCVKLYPEFISRNKKGFLVFGLCLFAVLHIFIYMFNLLPQNNMFFYTFFYLQLICISLIALFPNFIELKSQTPFKSIVLFVSTRSYAMYLVNYSLILLSLQRVFDLEETSVLSKVGLLFFFLGICIIISNLIYVYFEKPILKYRDTKFPR</sequence>
<feature type="transmembrane region" description="Helical" evidence="1">
    <location>
        <begin position="310"/>
        <end position="328"/>
    </location>
</feature>
<dbReference type="PANTHER" id="PTHR23028">
    <property type="entry name" value="ACETYLTRANSFERASE"/>
    <property type="match status" value="1"/>
</dbReference>
<feature type="transmembrane region" description="Helical" evidence="1">
    <location>
        <begin position="268"/>
        <end position="290"/>
    </location>
</feature>
<gene>
    <name evidence="3" type="ORF">FUA22_18110</name>
</gene>
<feature type="transmembrane region" description="Helical" evidence="1">
    <location>
        <begin position="210"/>
        <end position="230"/>
    </location>
</feature>
<dbReference type="InterPro" id="IPR002656">
    <property type="entry name" value="Acyl_transf_3_dom"/>
</dbReference>
<proteinExistence type="predicted"/>
<feature type="transmembrane region" description="Helical" evidence="1">
    <location>
        <begin position="93"/>
        <end position="114"/>
    </location>
</feature>
<dbReference type="GO" id="GO:0016020">
    <property type="term" value="C:membrane"/>
    <property type="evidence" value="ECO:0007669"/>
    <property type="project" value="TreeGrafter"/>
</dbReference>
<dbReference type="InterPro" id="IPR050879">
    <property type="entry name" value="Acyltransferase_3"/>
</dbReference>
<keyword evidence="1" id="KW-0812">Transmembrane</keyword>
<dbReference type="AlphaFoldDB" id="A0A5C7GDR9"/>
<evidence type="ECO:0000256" key="1">
    <source>
        <dbReference type="SAM" id="Phobius"/>
    </source>
</evidence>
<keyword evidence="3" id="KW-0808">Transferase</keyword>
<keyword evidence="1" id="KW-0472">Membrane</keyword>
<feature type="transmembrane region" description="Helical" evidence="1">
    <location>
        <begin position="242"/>
        <end position="262"/>
    </location>
</feature>
<evidence type="ECO:0000313" key="3">
    <source>
        <dbReference type="EMBL" id="TXG34532.1"/>
    </source>
</evidence>
<feature type="transmembrane region" description="Helical" evidence="1">
    <location>
        <begin position="12"/>
        <end position="34"/>
    </location>
</feature>
<dbReference type="Pfam" id="PF01757">
    <property type="entry name" value="Acyl_transf_3"/>
    <property type="match status" value="1"/>
</dbReference>
<feature type="transmembrane region" description="Helical" evidence="1">
    <location>
        <begin position="46"/>
        <end position="72"/>
    </location>
</feature>
<keyword evidence="1" id="KW-1133">Transmembrane helix</keyword>
<dbReference type="RefSeq" id="WP_147770017.1">
    <property type="nucleotide sequence ID" value="NZ_VRKQ01000024.1"/>
</dbReference>
<dbReference type="EMBL" id="VRKQ01000024">
    <property type="protein sequence ID" value="TXG34532.1"/>
    <property type="molecule type" value="Genomic_DNA"/>
</dbReference>
<feature type="domain" description="Acyltransferase 3" evidence="2">
    <location>
        <begin position="11"/>
        <end position="353"/>
    </location>
</feature>
<comment type="caution">
    <text evidence="3">The sequence shown here is derived from an EMBL/GenBank/DDBJ whole genome shotgun (WGS) entry which is preliminary data.</text>
</comment>
<dbReference type="OrthoDB" id="290051at2"/>
<keyword evidence="3" id="KW-0012">Acyltransferase</keyword>
<reference evidence="3 4" key="1">
    <citation type="submission" date="2019-08" db="EMBL/GenBank/DDBJ databases">
        <title>Seonamhaeicola sediminis sp. nov., isolated from marine sediment.</title>
        <authorList>
            <person name="Cao W.R."/>
        </authorList>
    </citation>
    <scope>NUCLEOTIDE SEQUENCE [LARGE SCALE GENOMIC DNA]</scope>
    <source>
        <strain evidence="3 4">1505</strain>
    </source>
</reference>
<feature type="transmembrane region" description="Helical" evidence="1">
    <location>
        <begin position="147"/>
        <end position="164"/>
    </location>
</feature>
<dbReference type="Proteomes" id="UP000321080">
    <property type="component" value="Unassembled WGS sequence"/>
</dbReference>
<dbReference type="GO" id="GO:0000271">
    <property type="term" value="P:polysaccharide biosynthetic process"/>
    <property type="evidence" value="ECO:0007669"/>
    <property type="project" value="TreeGrafter"/>
</dbReference>
<protein>
    <submittedName>
        <fullName evidence="3">Acyltransferase</fullName>
    </submittedName>
</protein>
<evidence type="ECO:0000313" key="4">
    <source>
        <dbReference type="Proteomes" id="UP000321080"/>
    </source>
</evidence>
<name>A0A5C7GDR9_9FLAO</name>
<dbReference type="GO" id="GO:0016747">
    <property type="term" value="F:acyltransferase activity, transferring groups other than amino-acyl groups"/>
    <property type="evidence" value="ECO:0007669"/>
    <property type="project" value="InterPro"/>
</dbReference>
<feature type="transmembrane region" description="Helical" evidence="1">
    <location>
        <begin position="171"/>
        <end position="190"/>
    </location>
</feature>